<accession>A0ABV0CLC7</accession>
<dbReference type="EMBL" id="JAYFSJ010000010">
    <property type="protein sequence ID" value="MEN7431974.1"/>
    <property type="molecule type" value="Genomic_DNA"/>
</dbReference>
<sequence length="125" mass="14013">MSARTSELAGMKRRFPPPGKEKHAAAMPRVFLFASPLLGWTGARDGGCSGVFIEASHRDWPADRRTSDKQALFSAWAAVHFAWDGFHELSVNFTDIYKSSTLSFYCDNDFTLLILIGFFMICLID</sequence>
<keyword evidence="3" id="KW-1185">Reference proteome</keyword>
<comment type="caution">
    <text evidence="2">The sequence shown here is derived from an EMBL/GenBank/DDBJ whole genome shotgun (WGS) entry which is preliminary data.</text>
</comment>
<gene>
    <name evidence="2" type="ORF">VA599_14560</name>
</gene>
<feature type="region of interest" description="Disordered" evidence="1">
    <location>
        <begin position="1"/>
        <end position="22"/>
    </location>
</feature>
<name>A0ABV0CLC7_9NEIS</name>
<evidence type="ECO:0000313" key="3">
    <source>
        <dbReference type="Proteomes" id="UP001405405"/>
    </source>
</evidence>
<reference evidence="2 3" key="1">
    <citation type="submission" date="2023-12" db="EMBL/GenBank/DDBJ databases">
        <title>Chromobacterium sp. strain TRC.1.1.SA producing antimicrobial pigment.</title>
        <authorList>
            <person name="Verma N."/>
            <person name="Choksket S."/>
            <person name="Pinnaka A.K."/>
            <person name="Korpole S."/>
        </authorList>
    </citation>
    <scope>NUCLEOTIDE SEQUENCE [LARGE SCALE GENOMIC DNA]</scope>
    <source>
        <strain evidence="2 3">TRC1.1.SA</strain>
    </source>
</reference>
<evidence type="ECO:0000256" key="1">
    <source>
        <dbReference type="SAM" id="MobiDB-lite"/>
    </source>
</evidence>
<proteinExistence type="predicted"/>
<protein>
    <submittedName>
        <fullName evidence="2">Uncharacterized protein</fullName>
    </submittedName>
</protein>
<dbReference type="RefSeq" id="WP_346789234.1">
    <property type="nucleotide sequence ID" value="NZ_JAYFSJ010000010.1"/>
</dbReference>
<organism evidence="2 3">
    <name type="scientific">Chromobacterium indicum</name>
    <dbReference type="NCBI Taxonomy" id="3110228"/>
    <lineage>
        <taxon>Bacteria</taxon>
        <taxon>Pseudomonadati</taxon>
        <taxon>Pseudomonadota</taxon>
        <taxon>Betaproteobacteria</taxon>
        <taxon>Neisseriales</taxon>
        <taxon>Chromobacteriaceae</taxon>
        <taxon>Chromobacterium</taxon>
    </lineage>
</organism>
<evidence type="ECO:0000313" key="2">
    <source>
        <dbReference type="EMBL" id="MEN7431974.1"/>
    </source>
</evidence>
<dbReference type="Proteomes" id="UP001405405">
    <property type="component" value="Unassembled WGS sequence"/>
</dbReference>